<feature type="non-terminal residue" evidence="2">
    <location>
        <position position="1"/>
    </location>
</feature>
<evidence type="ECO:0000256" key="1">
    <source>
        <dbReference type="SAM" id="MobiDB-lite"/>
    </source>
</evidence>
<dbReference type="EMBL" id="CAJOBO010006601">
    <property type="protein sequence ID" value="CAF4563582.1"/>
    <property type="molecule type" value="Genomic_DNA"/>
</dbReference>
<reference evidence="2" key="1">
    <citation type="submission" date="2021-02" db="EMBL/GenBank/DDBJ databases">
        <authorList>
            <person name="Nowell W R."/>
        </authorList>
    </citation>
    <scope>NUCLEOTIDE SEQUENCE</scope>
</reference>
<accession>A0A820ZDB2</accession>
<gene>
    <name evidence="2" type="ORF">HFQ381_LOCUS31601</name>
</gene>
<proteinExistence type="predicted"/>
<feature type="region of interest" description="Disordered" evidence="1">
    <location>
        <begin position="19"/>
        <end position="51"/>
    </location>
</feature>
<dbReference type="Proteomes" id="UP000663851">
    <property type="component" value="Unassembled WGS sequence"/>
</dbReference>
<protein>
    <submittedName>
        <fullName evidence="2">Uncharacterized protein</fullName>
    </submittedName>
</protein>
<evidence type="ECO:0000313" key="2">
    <source>
        <dbReference type="EMBL" id="CAF4563582.1"/>
    </source>
</evidence>
<evidence type="ECO:0000313" key="3">
    <source>
        <dbReference type="Proteomes" id="UP000663851"/>
    </source>
</evidence>
<name>A0A820ZDB2_9BILA</name>
<comment type="caution">
    <text evidence="2">The sequence shown here is derived from an EMBL/GenBank/DDBJ whole genome shotgun (WGS) entry which is preliminary data.</text>
</comment>
<sequence length="210" mass="24364">FNQVPVPRSYRRYIVKQARSNRISPSATTHLRNHQKPNSSQPHDIPKTSTKQYQPFNHTFTIPKTSSQTPNLPYVHNPKISIQPANYILPVTSNSSPINSTLTTHHFQNKSQHPQISPPQTFPNPTKLSTIIIIPTISTLQNKPTLSNNLKRSDSSSSSDHSIHDRRLLLLYLDLYYYGLYLYRYDDRDLYLRDQEHMAIGYPRSLHLKY</sequence>
<organism evidence="2 3">
    <name type="scientific">Rotaria socialis</name>
    <dbReference type="NCBI Taxonomy" id="392032"/>
    <lineage>
        <taxon>Eukaryota</taxon>
        <taxon>Metazoa</taxon>
        <taxon>Spiralia</taxon>
        <taxon>Gnathifera</taxon>
        <taxon>Rotifera</taxon>
        <taxon>Eurotatoria</taxon>
        <taxon>Bdelloidea</taxon>
        <taxon>Philodinida</taxon>
        <taxon>Philodinidae</taxon>
        <taxon>Rotaria</taxon>
    </lineage>
</organism>
<dbReference type="AlphaFoldDB" id="A0A820ZDB2"/>